<dbReference type="KEGG" id="swd:Swoo_2244"/>
<dbReference type="Pfam" id="PF13609">
    <property type="entry name" value="Porin_4"/>
    <property type="match status" value="1"/>
</dbReference>
<keyword evidence="3" id="KW-0813">Transport</keyword>
<keyword evidence="9" id="KW-0472">Membrane</keyword>
<proteinExistence type="predicted"/>
<evidence type="ECO:0000256" key="2">
    <source>
        <dbReference type="ARBA" id="ARBA00011233"/>
    </source>
</evidence>
<organism evidence="13 14">
    <name type="scientific">Shewanella woodyi (strain ATCC 51908 / MS32)</name>
    <dbReference type="NCBI Taxonomy" id="392500"/>
    <lineage>
        <taxon>Bacteria</taxon>
        <taxon>Pseudomonadati</taxon>
        <taxon>Pseudomonadota</taxon>
        <taxon>Gammaproteobacteria</taxon>
        <taxon>Alteromonadales</taxon>
        <taxon>Shewanellaceae</taxon>
        <taxon>Shewanella</taxon>
    </lineage>
</organism>
<evidence type="ECO:0000256" key="1">
    <source>
        <dbReference type="ARBA" id="ARBA00004571"/>
    </source>
</evidence>
<dbReference type="InterPro" id="IPR023614">
    <property type="entry name" value="Porin_dom_sf"/>
</dbReference>
<keyword evidence="7" id="KW-0406">Ion transport</keyword>
<keyword evidence="14" id="KW-1185">Reference proteome</keyword>
<evidence type="ECO:0000256" key="4">
    <source>
        <dbReference type="ARBA" id="ARBA00022452"/>
    </source>
</evidence>
<comment type="subcellular location">
    <subcellularLocation>
        <location evidence="1">Cell outer membrane</location>
        <topology evidence="1">Multi-pass membrane protein</topology>
    </subcellularLocation>
</comment>
<evidence type="ECO:0000256" key="8">
    <source>
        <dbReference type="ARBA" id="ARBA00023114"/>
    </source>
</evidence>
<evidence type="ECO:0000256" key="5">
    <source>
        <dbReference type="ARBA" id="ARBA00022692"/>
    </source>
</evidence>
<dbReference type="GO" id="GO:0009279">
    <property type="term" value="C:cell outer membrane"/>
    <property type="evidence" value="ECO:0007669"/>
    <property type="project" value="UniProtKB-SubCell"/>
</dbReference>
<dbReference type="SUPFAM" id="SSF56935">
    <property type="entry name" value="Porins"/>
    <property type="match status" value="1"/>
</dbReference>
<accession>B1KEE7</accession>
<keyword evidence="4" id="KW-1134">Transmembrane beta strand</keyword>
<dbReference type="GO" id="GO:0015288">
    <property type="term" value="F:porin activity"/>
    <property type="evidence" value="ECO:0007669"/>
    <property type="project" value="UniProtKB-KW"/>
</dbReference>
<evidence type="ECO:0000313" key="14">
    <source>
        <dbReference type="Proteomes" id="UP000002168"/>
    </source>
</evidence>
<dbReference type="eggNOG" id="COG3203">
    <property type="taxonomic scope" value="Bacteria"/>
</dbReference>
<feature type="chain" id="PRO_5002766989" description="Porin domain-containing protein" evidence="11">
    <location>
        <begin position="25"/>
        <end position="387"/>
    </location>
</feature>
<evidence type="ECO:0000313" key="13">
    <source>
        <dbReference type="EMBL" id="ACA86525.1"/>
    </source>
</evidence>
<dbReference type="EMBL" id="CP000961">
    <property type="protein sequence ID" value="ACA86525.1"/>
    <property type="molecule type" value="Genomic_DNA"/>
</dbReference>
<evidence type="ECO:0000256" key="9">
    <source>
        <dbReference type="ARBA" id="ARBA00023136"/>
    </source>
</evidence>
<evidence type="ECO:0000256" key="10">
    <source>
        <dbReference type="ARBA" id="ARBA00023237"/>
    </source>
</evidence>
<reference evidence="13 14" key="1">
    <citation type="submission" date="2008-02" db="EMBL/GenBank/DDBJ databases">
        <title>Complete sequence of Shewanella woodyi ATCC 51908.</title>
        <authorList>
            <consortium name="US DOE Joint Genome Institute"/>
            <person name="Copeland A."/>
            <person name="Lucas S."/>
            <person name="Lapidus A."/>
            <person name="Glavina del Rio T."/>
            <person name="Dalin E."/>
            <person name="Tice H."/>
            <person name="Bruce D."/>
            <person name="Goodwin L."/>
            <person name="Pitluck S."/>
            <person name="Sims D."/>
            <person name="Brettin T."/>
            <person name="Detter J.C."/>
            <person name="Han C."/>
            <person name="Kuske C.R."/>
            <person name="Schmutz J."/>
            <person name="Larimer F."/>
            <person name="Land M."/>
            <person name="Hauser L."/>
            <person name="Kyrpides N."/>
            <person name="Lykidis A."/>
            <person name="Zhao J.-S."/>
            <person name="Richardson P."/>
        </authorList>
    </citation>
    <scope>NUCLEOTIDE SEQUENCE [LARGE SCALE GENOMIC DNA]</scope>
    <source>
        <strain evidence="14">ATCC 51908 / MS32</strain>
    </source>
</reference>
<dbReference type="PANTHER" id="PTHR34501">
    <property type="entry name" value="PROTEIN YDDL-RELATED"/>
    <property type="match status" value="1"/>
</dbReference>
<gene>
    <name evidence="13" type="ordered locus">Swoo_2244</name>
</gene>
<name>B1KEE7_SHEWM</name>
<evidence type="ECO:0000256" key="7">
    <source>
        <dbReference type="ARBA" id="ARBA00023065"/>
    </source>
</evidence>
<dbReference type="InterPro" id="IPR050298">
    <property type="entry name" value="Gram-neg_bact_OMP"/>
</dbReference>
<dbReference type="AlphaFoldDB" id="B1KEE7"/>
<evidence type="ECO:0000256" key="11">
    <source>
        <dbReference type="SAM" id="SignalP"/>
    </source>
</evidence>
<keyword evidence="5" id="KW-0812">Transmembrane</keyword>
<keyword evidence="8" id="KW-0626">Porin</keyword>
<dbReference type="InterPro" id="IPR033900">
    <property type="entry name" value="Gram_neg_porin_domain"/>
</dbReference>
<feature type="signal peptide" evidence="11">
    <location>
        <begin position="1"/>
        <end position="24"/>
    </location>
</feature>
<protein>
    <recommendedName>
        <fullName evidence="12">Porin domain-containing protein</fullName>
    </recommendedName>
</protein>
<dbReference type="STRING" id="392500.Swoo_2244"/>
<dbReference type="Proteomes" id="UP000002168">
    <property type="component" value="Chromosome"/>
</dbReference>
<evidence type="ECO:0000256" key="6">
    <source>
        <dbReference type="ARBA" id="ARBA00022729"/>
    </source>
</evidence>
<dbReference type="HOGENOM" id="CLU_032382_1_0_6"/>
<keyword evidence="6 11" id="KW-0732">Signal</keyword>
<dbReference type="GO" id="GO:0006811">
    <property type="term" value="P:monoatomic ion transport"/>
    <property type="evidence" value="ECO:0007669"/>
    <property type="project" value="UniProtKB-KW"/>
</dbReference>
<evidence type="ECO:0000256" key="3">
    <source>
        <dbReference type="ARBA" id="ARBA00022448"/>
    </source>
</evidence>
<dbReference type="Gene3D" id="2.40.160.10">
    <property type="entry name" value="Porin"/>
    <property type="match status" value="1"/>
</dbReference>
<sequence precursor="true">MMNTQAKLSLLSVAICMTTFNASAALEIYENDGMSFSADGLVNAFYANSSIEKTDAEGATSERDQSRVRTGFLPNNIGFNFSNQLSDMKIGMRSSFWVSISDADNHRDASPADLGTGSLIDIRQFYGTVSGDWGELLVGKDFGLLNRANILGDELLLGFGQTSDFFGLVDGGNVSFGNISTGYTYPFPKSQITYRSPDLNGFKIAVGLMDPNKVAADSSEELPRAEAELIYSTEMDKVNLKAWVSGATQSSEVDDVKQNQSGVGYGANVKFSGFSFTASGFQTKGLGHIAGLDHLVGDESIKSDGYLLQAAYTLDSNRFVLTYGESEVENTDSILDAKHSNIGIAYFRTIRPGLTAVVEYNQTEADVANSLVGEENNTLSIGAVFTF</sequence>
<feature type="domain" description="Porin" evidence="12">
    <location>
        <begin position="13"/>
        <end position="366"/>
    </location>
</feature>
<keyword evidence="10" id="KW-0998">Cell outer membrane</keyword>
<comment type="subunit">
    <text evidence="2">Homotrimer.</text>
</comment>
<evidence type="ECO:0000259" key="12">
    <source>
        <dbReference type="Pfam" id="PF13609"/>
    </source>
</evidence>
<dbReference type="GO" id="GO:0046930">
    <property type="term" value="C:pore complex"/>
    <property type="evidence" value="ECO:0007669"/>
    <property type="project" value="UniProtKB-KW"/>
</dbReference>
<dbReference type="PANTHER" id="PTHR34501:SF9">
    <property type="entry name" value="MAJOR OUTER MEMBRANE PROTEIN P.IA"/>
    <property type="match status" value="1"/>
</dbReference>